<dbReference type="InterPro" id="IPR025427">
    <property type="entry name" value="DUF4160"/>
</dbReference>
<accession>A0A450SQ81</accession>
<reference evidence="2" key="1">
    <citation type="submission" date="2019-02" db="EMBL/GenBank/DDBJ databases">
        <authorList>
            <person name="Gruber-Vodicka R. H."/>
            <person name="Seah K. B. B."/>
        </authorList>
    </citation>
    <scope>NUCLEOTIDE SEQUENCE</scope>
    <source>
        <strain evidence="1">BECK_DK161</strain>
        <strain evidence="2">BECK_DK47</strain>
    </source>
</reference>
<dbReference type="EMBL" id="CAADEX010000056">
    <property type="protein sequence ID" value="VFJ56096.1"/>
    <property type="molecule type" value="Genomic_DNA"/>
</dbReference>
<protein>
    <recommendedName>
        <fullName evidence="3">DUF4160 domain-containing protein</fullName>
    </recommendedName>
</protein>
<gene>
    <name evidence="2" type="ORF">BECKDK2373B_GA0170837_105610</name>
    <name evidence="1" type="ORF">BECKDK2373C_GA0170839_100426</name>
</gene>
<dbReference type="AlphaFoldDB" id="A0A450SQ81"/>
<evidence type="ECO:0000313" key="2">
    <source>
        <dbReference type="EMBL" id="VFJ56096.1"/>
    </source>
</evidence>
<evidence type="ECO:0008006" key="3">
    <source>
        <dbReference type="Google" id="ProtNLM"/>
    </source>
</evidence>
<dbReference type="Pfam" id="PF13711">
    <property type="entry name" value="DUF4160"/>
    <property type="match status" value="1"/>
</dbReference>
<sequence length="75" mass="8889">MPILQRFPASRILLYADDHLHPHVHVKLRDGRECTVDINSLNIQGRIAVREIREELDWIDANGAFLLDEWRRYNP</sequence>
<name>A0A450SQ81_9GAMM</name>
<evidence type="ECO:0000313" key="1">
    <source>
        <dbReference type="EMBL" id="VFJ43133.1"/>
    </source>
</evidence>
<dbReference type="EMBL" id="CAADEY010000004">
    <property type="protein sequence ID" value="VFJ43133.1"/>
    <property type="molecule type" value="Genomic_DNA"/>
</dbReference>
<organism evidence="2">
    <name type="scientific">Candidatus Kentrum sp. DK</name>
    <dbReference type="NCBI Taxonomy" id="2126562"/>
    <lineage>
        <taxon>Bacteria</taxon>
        <taxon>Pseudomonadati</taxon>
        <taxon>Pseudomonadota</taxon>
        <taxon>Gammaproteobacteria</taxon>
        <taxon>Candidatus Kentrum</taxon>
    </lineage>
</organism>
<proteinExistence type="predicted"/>